<feature type="transmembrane region" description="Helical" evidence="7">
    <location>
        <begin position="219"/>
        <end position="237"/>
    </location>
</feature>
<feature type="transmembrane region" description="Helical" evidence="7">
    <location>
        <begin position="188"/>
        <end position="207"/>
    </location>
</feature>
<evidence type="ECO:0000313" key="9">
    <source>
        <dbReference type="Proteomes" id="UP000184251"/>
    </source>
</evidence>
<feature type="transmembrane region" description="Helical" evidence="7">
    <location>
        <begin position="92"/>
        <end position="111"/>
    </location>
</feature>
<dbReference type="SUPFAM" id="SSF81345">
    <property type="entry name" value="ABC transporter involved in vitamin B12 uptake, BtuC"/>
    <property type="match status" value="1"/>
</dbReference>
<dbReference type="RefSeq" id="WP_073270889.1">
    <property type="nucleotide sequence ID" value="NZ_FQTU01000011.1"/>
</dbReference>
<reference evidence="8 9" key="1">
    <citation type="submission" date="2016-11" db="EMBL/GenBank/DDBJ databases">
        <authorList>
            <person name="Jaros S."/>
            <person name="Januszkiewicz K."/>
            <person name="Wedrychowicz H."/>
        </authorList>
    </citation>
    <scope>NUCLEOTIDE SEQUENCE [LARGE SCALE GENOMIC DNA]</scope>
    <source>
        <strain evidence="8 9">DSM 14828</strain>
    </source>
</reference>
<proteinExistence type="inferred from homology"/>
<organism evidence="8 9">
    <name type="scientific">Alkalibacter saccharofermentans DSM 14828</name>
    <dbReference type="NCBI Taxonomy" id="1120975"/>
    <lineage>
        <taxon>Bacteria</taxon>
        <taxon>Bacillati</taxon>
        <taxon>Bacillota</taxon>
        <taxon>Clostridia</taxon>
        <taxon>Eubacteriales</taxon>
        <taxon>Eubacteriaceae</taxon>
        <taxon>Alkalibacter</taxon>
    </lineage>
</organism>
<dbReference type="GO" id="GO:0055085">
    <property type="term" value="P:transmembrane transport"/>
    <property type="evidence" value="ECO:0007669"/>
    <property type="project" value="InterPro"/>
</dbReference>
<evidence type="ECO:0000256" key="1">
    <source>
        <dbReference type="ARBA" id="ARBA00004141"/>
    </source>
</evidence>
<keyword evidence="9" id="KW-1185">Reference proteome</keyword>
<dbReference type="OrthoDB" id="9798540at2"/>
<dbReference type="PANTHER" id="PTHR30477">
    <property type="entry name" value="ABC-TRANSPORTER METAL-BINDING PROTEIN"/>
    <property type="match status" value="1"/>
</dbReference>
<evidence type="ECO:0000256" key="5">
    <source>
        <dbReference type="ARBA" id="ARBA00023136"/>
    </source>
</evidence>
<dbReference type="Proteomes" id="UP000184251">
    <property type="component" value="Unassembled WGS sequence"/>
</dbReference>
<protein>
    <submittedName>
        <fullName evidence="8">Zinc transport system permease protein</fullName>
    </submittedName>
</protein>
<name>A0A1M4XWY7_9FIRM</name>
<evidence type="ECO:0000256" key="2">
    <source>
        <dbReference type="ARBA" id="ARBA00008034"/>
    </source>
</evidence>
<feature type="transmembrane region" description="Helical" evidence="7">
    <location>
        <begin position="243"/>
        <end position="261"/>
    </location>
</feature>
<sequence>MLEIILEYTFMRNAFYSAVLSSIICGMIGTVIVEKKLVSMSGGIAHTSFGGIGLGYFMGIEPLIGGLAFSLGAALGISAIKRSTNTESDTLIGMFWAVGMALGVIFIAINPGYPPDMTSYLFGDILTVSNMYVKVIAGLAGVIFLLILSLYRYWQSFLFDDEYLKILGVNTAVLEYLLYGFISLSIVILIKVVGIVLAIALLTIPPATAKIFAKNLGQIMIYSTLIGCGTSIGGMWISYLYNIPSGATIIMLSILVYGLMYPVKTIAFKAKDVK</sequence>
<dbReference type="EMBL" id="FQTU01000011">
    <property type="protein sequence ID" value="SHE97955.1"/>
    <property type="molecule type" value="Genomic_DNA"/>
</dbReference>
<dbReference type="Pfam" id="PF00950">
    <property type="entry name" value="ABC-3"/>
    <property type="match status" value="1"/>
</dbReference>
<dbReference type="InterPro" id="IPR001626">
    <property type="entry name" value="ABC_TroCD"/>
</dbReference>
<accession>A0A1M4XWY7</accession>
<comment type="subcellular location">
    <subcellularLocation>
        <location evidence="6">Cell membrane</location>
        <topology evidence="6">Multi-pass membrane protein</topology>
    </subcellularLocation>
    <subcellularLocation>
        <location evidence="1">Membrane</location>
        <topology evidence="1">Multi-pass membrane protein</topology>
    </subcellularLocation>
</comment>
<dbReference type="InterPro" id="IPR037294">
    <property type="entry name" value="ABC_BtuC-like"/>
</dbReference>
<keyword evidence="3 6" id="KW-0812">Transmembrane</keyword>
<feature type="transmembrane region" description="Helical" evidence="7">
    <location>
        <begin position="63"/>
        <end position="80"/>
    </location>
</feature>
<feature type="transmembrane region" description="Helical" evidence="7">
    <location>
        <begin position="131"/>
        <end position="151"/>
    </location>
</feature>
<dbReference type="GO" id="GO:0043190">
    <property type="term" value="C:ATP-binding cassette (ABC) transporter complex"/>
    <property type="evidence" value="ECO:0007669"/>
    <property type="project" value="InterPro"/>
</dbReference>
<evidence type="ECO:0000256" key="6">
    <source>
        <dbReference type="RuleBase" id="RU003943"/>
    </source>
</evidence>
<evidence type="ECO:0000256" key="3">
    <source>
        <dbReference type="ARBA" id="ARBA00022692"/>
    </source>
</evidence>
<evidence type="ECO:0000256" key="4">
    <source>
        <dbReference type="ARBA" id="ARBA00022989"/>
    </source>
</evidence>
<dbReference type="AlphaFoldDB" id="A0A1M4XWY7"/>
<keyword evidence="4 7" id="KW-1133">Transmembrane helix</keyword>
<comment type="similarity">
    <text evidence="2 6">Belongs to the ABC-3 integral membrane protein family.</text>
</comment>
<dbReference type="GO" id="GO:0010043">
    <property type="term" value="P:response to zinc ion"/>
    <property type="evidence" value="ECO:0007669"/>
    <property type="project" value="TreeGrafter"/>
</dbReference>
<dbReference type="CDD" id="cd06550">
    <property type="entry name" value="TM_ABC_iron-siderophores_like"/>
    <property type="match status" value="1"/>
</dbReference>
<dbReference type="Gene3D" id="1.10.3470.10">
    <property type="entry name" value="ABC transporter involved in vitamin B12 uptake, BtuC"/>
    <property type="match status" value="1"/>
</dbReference>
<evidence type="ECO:0000256" key="7">
    <source>
        <dbReference type="SAM" id="Phobius"/>
    </source>
</evidence>
<dbReference type="PANTHER" id="PTHR30477:SF18">
    <property type="entry name" value="METAL TRANSPORT SYSTEM MEMBRANE PROTEIN CT_417-RELATED"/>
    <property type="match status" value="1"/>
</dbReference>
<keyword evidence="5 7" id="KW-0472">Membrane</keyword>
<evidence type="ECO:0000313" key="8">
    <source>
        <dbReference type="EMBL" id="SHE97955.1"/>
    </source>
</evidence>
<gene>
    <name evidence="8" type="ORF">SAMN02746064_01613</name>
</gene>
<dbReference type="STRING" id="1120975.SAMN02746064_01613"/>
<keyword evidence="6" id="KW-0813">Transport</keyword>
<feature type="transmembrane region" description="Helical" evidence="7">
    <location>
        <begin position="14"/>
        <end position="33"/>
    </location>
</feature>
<feature type="transmembrane region" description="Helical" evidence="7">
    <location>
        <begin position="163"/>
        <end position="182"/>
    </location>
</feature>